<dbReference type="EMBL" id="JAMOIL010000007">
    <property type="protein sequence ID" value="MCM0619956.1"/>
    <property type="molecule type" value="Genomic_DNA"/>
</dbReference>
<dbReference type="PROSITE" id="PS50110">
    <property type="entry name" value="RESPONSE_REGULATORY"/>
    <property type="match status" value="1"/>
</dbReference>
<keyword evidence="6" id="KW-1185">Reference proteome</keyword>
<dbReference type="InterPro" id="IPR039420">
    <property type="entry name" value="WalR-like"/>
</dbReference>
<evidence type="ECO:0000256" key="2">
    <source>
        <dbReference type="PROSITE-ProRule" id="PRU00169"/>
    </source>
</evidence>
<feature type="domain" description="HTH luxR-type" evidence="3">
    <location>
        <begin position="161"/>
        <end position="226"/>
    </location>
</feature>
<evidence type="ECO:0000259" key="3">
    <source>
        <dbReference type="PROSITE" id="PS50043"/>
    </source>
</evidence>
<dbReference type="Gene3D" id="3.40.50.2300">
    <property type="match status" value="1"/>
</dbReference>
<dbReference type="InterPro" id="IPR011006">
    <property type="entry name" value="CheY-like_superfamily"/>
</dbReference>
<dbReference type="PANTHER" id="PTHR43214">
    <property type="entry name" value="TWO-COMPONENT RESPONSE REGULATOR"/>
    <property type="match status" value="1"/>
</dbReference>
<dbReference type="PANTHER" id="PTHR43214:SF44">
    <property type="entry name" value="TWO-COMPONENT RESPONSE REGULATOR"/>
    <property type="match status" value="1"/>
</dbReference>
<reference evidence="5" key="1">
    <citation type="submission" date="2022-05" db="EMBL/GenBank/DDBJ databases">
        <authorList>
            <person name="Tuo L."/>
        </authorList>
    </citation>
    <scope>NUCLEOTIDE SEQUENCE</scope>
    <source>
        <strain evidence="5">BSK12Z-4</strain>
    </source>
</reference>
<accession>A0A9X2IDN9</accession>
<dbReference type="SUPFAM" id="SSF52172">
    <property type="entry name" value="CheY-like"/>
    <property type="match status" value="1"/>
</dbReference>
<keyword evidence="1" id="KW-0238">DNA-binding</keyword>
<evidence type="ECO:0000313" key="5">
    <source>
        <dbReference type="EMBL" id="MCM0619956.1"/>
    </source>
</evidence>
<dbReference type="GO" id="GO:0000160">
    <property type="term" value="P:phosphorelay signal transduction system"/>
    <property type="evidence" value="ECO:0007669"/>
    <property type="project" value="InterPro"/>
</dbReference>
<dbReference type="InterPro" id="IPR001789">
    <property type="entry name" value="Sig_transdc_resp-reg_receiver"/>
</dbReference>
<dbReference type="CDD" id="cd06170">
    <property type="entry name" value="LuxR_C_like"/>
    <property type="match status" value="1"/>
</dbReference>
<dbReference type="Pfam" id="PF00072">
    <property type="entry name" value="Response_reg"/>
    <property type="match status" value="1"/>
</dbReference>
<dbReference type="RefSeq" id="WP_250056840.1">
    <property type="nucleotide sequence ID" value="NZ_JAMJPH010000033.1"/>
</dbReference>
<dbReference type="GO" id="GO:0003677">
    <property type="term" value="F:DNA binding"/>
    <property type="evidence" value="ECO:0007669"/>
    <property type="project" value="UniProtKB-KW"/>
</dbReference>
<sequence>MTSPAVPATSRKDFRVVIVEDHTLFAESLELALTIEGYTVRRFTPGPEATAGHVLAGIQRLRPRLVLLDLDLGPGGDGGRFVSGLAQSNTDVVVLTGESDRSRWGECHQQGARKVLPKSAPLEEILGVIKRAQRGLPLLDPGERESLVHAWQAGRAEHADTSRRLASLTPREQQVLAHLMTGATVRDVARADVVAEATVRTQVKSILAKLEVSSQLAAVGLAHRTGWKGPRA</sequence>
<dbReference type="PRINTS" id="PR00038">
    <property type="entry name" value="HTHLUXR"/>
</dbReference>
<dbReference type="InterPro" id="IPR000792">
    <property type="entry name" value="Tscrpt_reg_LuxR_C"/>
</dbReference>
<dbReference type="PROSITE" id="PS50043">
    <property type="entry name" value="HTH_LUXR_2"/>
    <property type="match status" value="1"/>
</dbReference>
<gene>
    <name evidence="5" type="ORF">M8330_06560</name>
</gene>
<dbReference type="Proteomes" id="UP001139485">
    <property type="component" value="Unassembled WGS sequence"/>
</dbReference>
<dbReference type="SMART" id="SM00448">
    <property type="entry name" value="REC"/>
    <property type="match status" value="1"/>
</dbReference>
<dbReference type="SMART" id="SM00421">
    <property type="entry name" value="HTH_LUXR"/>
    <property type="match status" value="1"/>
</dbReference>
<proteinExistence type="predicted"/>
<dbReference type="GO" id="GO:0006355">
    <property type="term" value="P:regulation of DNA-templated transcription"/>
    <property type="evidence" value="ECO:0007669"/>
    <property type="project" value="InterPro"/>
</dbReference>
<organism evidence="5 6">
    <name type="scientific">Nocardioides bruguierae</name>
    <dbReference type="NCBI Taxonomy" id="2945102"/>
    <lineage>
        <taxon>Bacteria</taxon>
        <taxon>Bacillati</taxon>
        <taxon>Actinomycetota</taxon>
        <taxon>Actinomycetes</taxon>
        <taxon>Propionibacteriales</taxon>
        <taxon>Nocardioidaceae</taxon>
        <taxon>Nocardioides</taxon>
    </lineage>
</organism>
<dbReference type="AlphaFoldDB" id="A0A9X2IDN9"/>
<name>A0A9X2IDN9_9ACTN</name>
<protein>
    <submittedName>
        <fullName evidence="5">Response regulator transcription factor</fullName>
    </submittedName>
</protein>
<feature type="domain" description="Response regulatory" evidence="4">
    <location>
        <begin position="15"/>
        <end position="133"/>
    </location>
</feature>
<dbReference type="Pfam" id="PF00196">
    <property type="entry name" value="GerE"/>
    <property type="match status" value="1"/>
</dbReference>
<comment type="caution">
    <text evidence="5">The sequence shown here is derived from an EMBL/GenBank/DDBJ whole genome shotgun (WGS) entry which is preliminary data.</text>
</comment>
<dbReference type="InterPro" id="IPR036388">
    <property type="entry name" value="WH-like_DNA-bd_sf"/>
</dbReference>
<evidence type="ECO:0000259" key="4">
    <source>
        <dbReference type="PROSITE" id="PS50110"/>
    </source>
</evidence>
<evidence type="ECO:0000256" key="1">
    <source>
        <dbReference type="ARBA" id="ARBA00023125"/>
    </source>
</evidence>
<dbReference type="Gene3D" id="1.10.10.10">
    <property type="entry name" value="Winged helix-like DNA-binding domain superfamily/Winged helix DNA-binding domain"/>
    <property type="match status" value="1"/>
</dbReference>
<feature type="modified residue" description="4-aspartylphosphate" evidence="2">
    <location>
        <position position="69"/>
    </location>
</feature>
<keyword evidence="2" id="KW-0597">Phosphoprotein</keyword>
<evidence type="ECO:0000313" key="6">
    <source>
        <dbReference type="Proteomes" id="UP001139485"/>
    </source>
</evidence>